<accession>A0A1H7M2V4</accession>
<reference evidence="3" key="1">
    <citation type="submission" date="2016-10" db="EMBL/GenBank/DDBJ databases">
        <authorList>
            <person name="Varghese N."/>
            <person name="Submissions S."/>
        </authorList>
    </citation>
    <scope>NUCLEOTIDE SEQUENCE [LARGE SCALE GENOMIC DNA]</scope>
    <source>
        <strain evidence="3">LMG 26416</strain>
    </source>
</reference>
<proteinExistence type="predicted"/>
<dbReference type="RefSeq" id="WP_143040695.1">
    <property type="nucleotide sequence ID" value="NZ_FNSR01000002.1"/>
</dbReference>
<dbReference type="EMBL" id="FOAJ01000004">
    <property type="protein sequence ID" value="SEL05318.1"/>
    <property type="molecule type" value="Genomic_DNA"/>
</dbReference>
<dbReference type="STRING" id="416943.SAMN05445871_3586"/>
<evidence type="ECO:0000256" key="1">
    <source>
        <dbReference type="SAM" id="MobiDB-lite"/>
    </source>
</evidence>
<feature type="compositionally biased region" description="Low complexity" evidence="1">
    <location>
        <begin position="134"/>
        <end position="143"/>
    </location>
</feature>
<protein>
    <submittedName>
        <fullName evidence="2">Uncharacterized protein</fullName>
    </submittedName>
</protein>
<gene>
    <name evidence="2" type="ORF">SAMN05192542_104590</name>
</gene>
<feature type="region of interest" description="Disordered" evidence="1">
    <location>
        <begin position="119"/>
        <end position="143"/>
    </location>
</feature>
<dbReference type="AlphaFoldDB" id="A0A1H7M2V4"/>
<keyword evidence="3" id="KW-1185">Reference proteome</keyword>
<dbReference type="OrthoDB" id="226361at2"/>
<sequence length="575" mass="61566">MVFPLRAFRSPADQAVRDFSDDPAAFAAFTELWSEYLDAIAQQAIVGNPWQASNSSNTPYYFNPLTTAIPADAPTRPIQWPALPARIGCRDEADWGGPLSAAQIGQLADYGWTPSPGAPDRRTFPHLSADPRTGKAGAKAYGPYGPRGWQDEYCEWSVLRDPTTNRIVRIDFTCESPEYWYTLWRIAPDVVADLYRETLGNRSIRLSDLYVRDAAGNPVIDPSTGAPAYDPLNIWNRGPERTATSGGAMHLTSTPNTLQTGIAGLAGLATIQRIGERADPRQLLCCAQFGQPHRHSDPHVGRVVNEVVGTCRKITIADPPGVYMQMPDFSQYALPARAPRGAHPCDYWRVVRGALSMNDVHGAPLPGNFILHAVFEVPPDLGFSVGDITIGGAPIEYAAQVAATFVMQVNATAIPINGPLNRQGCAGVPANPTPQPLQMWHAALWNAYYGTAAPANPVGQPMVLASNSVILPPTVARGQTRAPMTLVCRGAEPGGRGELPTVSFDGAAGSVTAVVTELIEDIAYTVPGDSYPSCNQALSIEVTVDRDALPGLRGVRIANSGQAAGQAAPGFLRIE</sequence>
<evidence type="ECO:0000313" key="3">
    <source>
        <dbReference type="Proteomes" id="UP000199120"/>
    </source>
</evidence>
<name>A0A1H7M2V4_9BURK</name>
<evidence type="ECO:0000313" key="2">
    <source>
        <dbReference type="EMBL" id="SEL05318.1"/>
    </source>
</evidence>
<dbReference type="Proteomes" id="UP000199120">
    <property type="component" value="Unassembled WGS sequence"/>
</dbReference>
<organism evidence="2 3">
    <name type="scientific">Paraburkholderia caballeronis</name>
    <dbReference type="NCBI Taxonomy" id="416943"/>
    <lineage>
        <taxon>Bacteria</taxon>
        <taxon>Pseudomonadati</taxon>
        <taxon>Pseudomonadota</taxon>
        <taxon>Betaproteobacteria</taxon>
        <taxon>Burkholderiales</taxon>
        <taxon>Burkholderiaceae</taxon>
        <taxon>Paraburkholderia</taxon>
    </lineage>
</organism>